<protein>
    <submittedName>
        <fullName evidence="1">Uncharacterized protein</fullName>
    </submittedName>
</protein>
<keyword evidence="2" id="KW-1185">Reference proteome</keyword>
<organism evidence="1 2">
    <name type="scientific">Caerostris extrusa</name>
    <name type="common">Bark spider</name>
    <name type="synonym">Caerostris bankana</name>
    <dbReference type="NCBI Taxonomy" id="172846"/>
    <lineage>
        <taxon>Eukaryota</taxon>
        <taxon>Metazoa</taxon>
        <taxon>Ecdysozoa</taxon>
        <taxon>Arthropoda</taxon>
        <taxon>Chelicerata</taxon>
        <taxon>Arachnida</taxon>
        <taxon>Araneae</taxon>
        <taxon>Araneomorphae</taxon>
        <taxon>Entelegynae</taxon>
        <taxon>Araneoidea</taxon>
        <taxon>Araneidae</taxon>
        <taxon>Caerostris</taxon>
    </lineage>
</organism>
<name>A0AAV4UA09_CAEEX</name>
<evidence type="ECO:0000313" key="1">
    <source>
        <dbReference type="EMBL" id="GIY54450.1"/>
    </source>
</evidence>
<comment type="caution">
    <text evidence="1">The sequence shown here is derived from an EMBL/GenBank/DDBJ whole genome shotgun (WGS) entry which is preliminary data.</text>
</comment>
<dbReference type="Proteomes" id="UP001054945">
    <property type="component" value="Unassembled WGS sequence"/>
</dbReference>
<evidence type="ECO:0000313" key="2">
    <source>
        <dbReference type="Proteomes" id="UP001054945"/>
    </source>
</evidence>
<accession>A0AAV4UA09</accession>
<reference evidence="1 2" key="1">
    <citation type="submission" date="2021-06" db="EMBL/GenBank/DDBJ databases">
        <title>Caerostris extrusa draft genome.</title>
        <authorList>
            <person name="Kono N."/>
            <person name="Arakawa K."/>
        </authorList>
    </citation>
    <scope>NUCLEOTIDE SEQUENCE [LARGE SCALE GENOMIC DNA]</scope>
</reference>
<sequence>MNASFGGLRAPDKHQPRRGYGSLNLLILATSRTGWYLSTFRWSGRRPDPRYPGFLQGPHTLKRQHLMRATMEL</sequence>
<gene>
    <name evidence="1" type="ORF">CEXT_230341</name>
</gene>
<proteinExistence type="predicted"/>
<dbReference type="EMBL" id="BPLR01012515">
    <property type="protein sequence ID" value="GIY54450.1"/>
    <property type="molecule type" value="Genomic_DNA"/>
</dbReference>
<dbReference type="AlphaFoldDB" id="A0AAV4UA09"/>